<dbReference type="InterPro" id="IPR010982">
    <property type="entry name" value="Lambda_DNA-bd_dom_sf"/>
</dbReference>
<dbReference type="Proteomes" id="UP001620520">
    <property type="component" value="Unassembled WGS sequence"/>
</dbReference>
<accession>A0ABW8N398</accession>
<dbReference type="Gene3D" id="1.10.260.40">
    <property type="entry name" value="lambda repressor-like DNA-binding domains"/>
    <property type="match status" value="1"/>
</dbReference>
<gene>
    <name evidence="1" type="ORF">ABIA52_000033</name>
</gene>
<reference evidence="1 2" key="1">
    <citation type="submission" date="2024-10" db="EMBL/GenBank/DDBJ databases">
        <title>Novel secondary metabolite-producing bacteria for plant disease control.</title>
        <authorList>
            <person name="Chevrette M."/>
        </authorList>
    </citation>
    <scope>NUCLEOTIDE SEQUENCE [LARGE SCALE GENOMIC DNA]</scope>
    <source>
        <strain evidence="1 2">J30 TE3557</strain>
    </source>
</reference>
<sequence length="171" mass="18762">MLFNWRKRKPIETPGRVSAGLLNTYSSKQEPNTSSAQERLDDPAELARRVELLLEAFYPGETADAVSATVIAGVDEKGGQLSQEDWDAICKGAPSTCDEATLVALSEVLGVTVPYLSTRDAERDERVEAQLELLAVLKEHKVESFRACGLGQTPTAEEIRHIGAMIKEEFD</sequence>
<evidence type="ECO:0000313" key="2">
    <source>
        <dbReference type="Proteomes" id="UP001620520"/>
    </source>
</evidence>
<keyword evidence="2" id="KW-1185">Reference proteome</keyword>
<comment type="caution">
    <text evidence="1">The sequence shown here is derived from an EMBL/GenBank/DDBJ whole genome shotgun (WGS) entry which is preliminary data.</text>
</comment>
<proteinExistence type="predicted"/>
<dbReference type="RefSeq" id="WP_404593137.1">
    <property type="nucleotide sequence ID" value="NZ_JBIYEW010000001.1"/>
</dbReference>
<evidence type="ECO:0000313" key="1">
    <source>
        <dbReference type="EMBL" id="MFK4637144.1"/>
    </source>
</evidence>
<organism evidence="1 2">
    <name type="scientific">Paenarthrobacter histidinolovorans</name>
    <dbReference type="NCBI Taxonomy" id="43664"/>
    <lineage>
        <taxon>Bacteria</taxon>
        <taxon>Bacillati</taxon>
        <taxon>Actinomycetota</taxon>
        <taxon>Actinomycetes</taxon>
        <taxon>Micrococcales</taxon>
        <taxon>Micrococcaceae</taxon>
        <taxon>Paenarthrobacter</taxon>
    </lineage>
</organism>
<dbReference type="EMBL" id="JBIYEW010000001">
    <property type="protein sequence ID" value="MFK4637144.1"/>
    <property type="molecule type" value="Genomic_DNA"/>
</dbReference>
<name>A0ABW8N398_9MICC</name>
<protein>
    <submittedName>
        <fullName evidence="1">Uncharacterized protein</fullName>
    </submittedName>
</protein>